<dbReference type="AlphaFoldDB" id="A0A140GR27"/>
<reference evidence="1 2" key="1">
    <citation type="journal article" date="2016" name="PLoS ONE">
        <title>Plasmid Characterization and Chromosome Analysis of Two netF+ Clostridium perfringens Isolates Associated with Foal and Canine Necrotizing Enteritis.</title>
        <authorList>
            <person name="Mehdizadeh Gohari I."/>
            <person name="Kropinski A.M."/>
            <person name="Weese S.J."/>
            <person name="Parreira V.R."/>
            <person name="Whitehead A.E."/>
            <person name="Boerlin P."/>
            <person name="Prescott J.F."/>
        </authorList>
    </citation>
    <scope>NUCLEOTIDE SEQUENCE [LARGE SCALE GENOMIC DNA]</scope>
    <source>
        <strain evidence="1 2">JP838</strain>
        <plasmid evidence="2">Plasmid pJFP838A</plasmid>
    </source>
</reference>
<evidence type="ECO:0000313" key="2">
    <source>
        <dbReference type="Proteomes" id="UP000070260"/>
    </source>
</evidence>
<dbReference type="PATRIC" id="fig|1502.177.peg.3276"/>
<keyword evidence="1" id="KW-0614">Plasmid</keyword>
<dbReference type="Proteomes" id="UP000070260">
    <property type="component" value="Plasmid pJFP838A"/>
</dbReference>
<geneLocation type="plasmid" evidence="1 2">
    <name>pJFP838A</name>
</geneLocation>
<dbReference type="EMBL" id="CP013615">
    <property type="protein sequence ID" value="AMN30986.1"/>
    <property type="molecule type" value="Genomic_DNA"/>
</dbReference>
<sequence length="100" mass="11267">MNNKAIVRETKILRKILGFSNSIKLSKYLLEIGDRYYVDSLDFLKDLGCTSEMFIEGYCSADGGAKGYYLITVPKLDKNVRGGVFKIKFDCCGYCKVELA</sequence>
<protein>
    <submittedName>
        <fullName evidence="1">Uncharacterized protein</fullName>
    </submittedName>
</protein>
<proteinExistence type="predicted"/>
<accession>A0A140GR27</accession>
<organism evidence="1 2">
    <name type="scientific">Clostridium perfringens</name>
    <dbReference type="NCBI Taxonomy" id="1502"/>
    <lineage>
        <taxon>Bacteria</taxon>
        <taxon>Bacillati</taxon>
        <taxon>Bacillota</taxon>
        <taxon>Clostridia</taxon>
        <taxon>Eubacteriales</taxon>
        <taxon>Clostridiaceae</taxon>
        <taxon>Clostridium</taxon>
    </lineage>
</organism>
<gene>
    <name evidence="1" type="ORF">JFP838_pA0070</name>
</gene>
<evidence type="ECO:0000313" key="1">
    <source>
        <dbReference type="EMBL" id="AMN30986.1"/>
    </source>
</evidence>
<dbReference type="RefSeq" id="WP_061429594.1">
    <property type="nucleotide sequence ID" value="NZ_CATNZX010000001.1"/>
</dbReference>
<name>A0A140GR27_CLOPF</name>